<dbReference type="eggNOG" id="COG2814">
    <property type="taxonomic scope" value="Bacteria"/>
</dbReference>
<sequence>MKITTMKLSETESLTKLWSKDYCLLLAANLLVYLGFYMLVPTLPTYTQEIGGSTLQASLVISVFSVSALIFRFVTGNAVDAFGKKLICLAGIIIMALSTLSYLWVSVTGIILIRLVQGIGWGMFSTSLATAIADIVPLRRRGEGMGYYSLTFIVSMSLAPMAAIIIMNQFKFTDVIGISTLLFVLGAGLLYQIAMPQVKGSKPAVKKQGIDWRNFYERQALLPSMLCFLISITLCGVMSYLMLFGKELNMTSIWIYFVGNVVMSLITRPLMGRLFDERGHVFVILPGVISAAAGLIVLSYTDSIATLVAASVLYGFGFSAVQPSLQTWAVNRSPAQRKGAANGTFLSSMDLSFTFGSVVLSFIAERQSYAVMYRVSSLFAVLCLVIYVYSLVRVRVGQAAVVSEAGLGE</sequence>
<keyword evidence="9" id="KW-1185">Reference proteome</keyword>
<feature type="transmembrane region" description="Helical" evidence="6">
    <location>
        <begin position="279"/>
        <end position="298"/>
    </location>
</feature>
<comment type="subcellular location">
    <subcellularLocation>
        <location evidence="1">Cell membrane</location>
        <topology evidence="1">Multi-pass membrane protein</topology>
    </subcellularLocation>
</comment>
<reference evidence="9" key="1">
    <citation type="submission" date="2011-11" db="EMBL/GenBank/DDBJ databases">
        <title>Complete sequence of Desulfosporosinus orientis DSM 765.</title>
        <authorList>
            <person name="Lucas S."/>
            <person name="Han J."/>
            <person name="Lapidus A."/>
            <person name="Cheng J.-F."/>
            <person name="Goodwin L."/>
            <person name="Pitluck S."/>
            <person name="Peters L."/>
            <person name="Ovchinnikova G."/>
            <person name="Teshima H."/>
            <person name="Detter J.C."/>
            <person name="Han C."/>
            <person name="Tapia R."/>
            <person name="Land M."/>
            <person name="Hauser L."/>
            <person name="Kyrpides N."/>
            <person name="Ivanova N."/>
            <person name="Pagani I."/>
            <person name="Pester M."/>
            <person name="Spring S."/>
            <person name="Ollivier B."/>
            <person name="Rattei T."/>
            <person name="Klenk H.-P."/>
            <person name="Wagner M."/>
            <person name="Loy A."/>
            <person name="Woyke T."/>
        </authorList>
    </citation>
    <scope>NUCLEOTIDE SEQUENCE [LARGE SCALE GENOMIC DNA]</scope>
    <source>
        <strain evidence="9">ATCC 19365 / DSM 765 / NCIMB 8382 / VKM B-1628</strain>
    </source>
</reference>
<dbReference type="KEGG" id="dor:Desor_3926"/>
<keyword evidence="2" id="KW-0813">Transport</keyword>
<dbReference type="RefSeq" id="WP_014186178.1">
    <property type="nucleotide sequence ID" value="NC_016584.1"/>
</dbReference>
<feature type="transmembrane region" description="Helical" evidence="6">
    <location>
        <begin position="304"/>
        <end position="325"/>
    </location>
</feature>
<feature type="transmembrane region" description="Helical" evidence="6">
    <location>
        <begin position="172"/>
        <end position="193"/>
    </location>
</feature>
<keyword evidence="3 6" id="KW-0812">Transmembrane</keyword>
<feature type="transmembrane region" description="Helical" evidence="6">
    <location>
        <begin position="220"/>
        <end position="242"/>
    </location>
</feature>
<dbReference type="CDD" id="cd17489">
    <property type="entry name" value="MFS_YfcJ_like"/>
    <property type="match status" value="1"/>
</dbReference>
<feature type="transmembrane region" description="Helical" evidence="6">
    <location>
        <begin position="21"/>
        <end position="40"/>
    </location>
</feature>
<dbReference type="EMBL" id="CP003108">
    <property type="protein sequence ID" value="AET69371.1"/>
    <property type="molecule type" value="Genomic_DNA"/>
</dbReference>
<feature type="transmembrane region" description="Helical" evidence="6">
    <location>
        <begin position="248"/>
        <end position="267"/>
    </location>
</feature>
<protein>
    <submittedName>
        <fullName evidence="8">Arabinose efflux permease family protein</fullName>
    </submittedName>
</protein>
<dbReference type="InterPro" id="IPR011701">
    <property type="entry name" value="MFS"/>
</dbReference>
<gene>
    <name evidence="8" type="ordered locus">Desor_3926</name>
</gene>
<evidence type="ECO:0000256" key="4">
    <source>
        <dbReference type="ARBA" id="ARBA00022989"/>
    </source>
</evidence>
<keyword evidence="4 6" id="KW-1133">Transmembrane helix</keyword>
<dbReference type="PATRIC" id="fig|768706.3.peg.3971"/>
<feature type="transmembrane region" description="Helical" evidence="6">
    <location>
        <begin position="145"/>
        <end position="166"/>
    </location>
</feature>
<dbReference type="InterPro" id="IPR036259">
    <property type="entry name" value="MFS_trans_sf"/>
</dbReference>
<evidence type="ECO:0000256" key="1">
    <source>
        <dbReference type="ARBA" id="ARBA00004651"/>
    </source>
</evidence>
<accession>G7WBX4</accession>
<feature type="domain" description="Major facilitator superfamily (MFS) profile" evidence="7">
    <location>
        <begin position="21"/>
        <end position="395"/>
    </location>
</feature>
<dbReference type="AlphaFoldDB" id="G7WBX4"/>
<dbReference type="PANTHER" id="PTHR23531">
    <property type="entry name" value="QUINOLENE RESISTANCE PROTEIN NORA"/>
    <property type="match status" value="1"/>
</dbReference>
<reference evidence="8 9" key="2">
    <citation type="journal article" date="2012" name="J. Bacteriol.">
        <title>Complete genome sequences of Desulfosporosinus orientis DSM765T, Desulfosporosinus youngiae DSM17734T, Desulfosporosinus meridiei DSM13257T, and Desulfosporosinus acidiphilus DSM22704T.</title>
        <authorList>
            <person name="Pester M."/>
            <person name="Brambilla E."/>
            <person name="Alazard D."/>
            <person name="Rattei T."/>
            <person name="Weinmaier T."/>
            <person name="Han J."/>
            <person name="Lucas S."/>
            <person name="Lapidus A."/>
            <person name="Cheng J.F."/>
            <person name="Goodwin L."/>
            <person name="Pitluck S."/>
            <person name="Peters L."/>
            <person name="Ovchinnikova G."/>
            <person name="Teshima H."/>
            <person name="Detter J.C."/>
            <person name="Han C.S."/>
            <person name="Tapia R."/>
            <person name="Land M.L."/>
            <person name="Hauser L."/>
            <person name="Kyrpides N.C."/>
            <person name="Ivanova N.N."/>
            <person name="Pagani I."/>
            <person name="Huntmann M."/>
            <person name="Wei C.L."/>
            <person name="Davenport K.W."/>
            <person name="Daligault H."/>
            <person name="Chain P.S."/>
            <person name="Chen A."/>
            <person name="Mavromatis K."/>
            <person name="Markowitz V."/>
            <person name="Szeto E."/>
            <person name="Mikhailova N."/>
            <person name="Pati A."/>
            <person name="Wagner M."/>
            <person name="Woyke T."/>
            <person name="Ollivier B."/>
            <person name="Klenk H.P."/>
            <person name="Spring S."/>
            <person name="Loy A."/>
        </authorList>
    </citation>
    <scope>NUCLEOTIDE SEQUENCE [LARGE SCALE GENOMIC DNA]</scope>
    <source>
        <strain evidence="9">ATCC 19365 / DSM 765 / NCIMB 8382 / VKM B-1628</strain>
    </source>
</reference>
<feature type="transmembrane region" description="Helical" evidence="6">
    <location>
        <begin position="55"/>
        <end position="74"/>
    </location>
</feature>
<evidence type="ECO:0000256" key="3">
    <source>
        <dbReference type="ARBA" id="ARBA00022692"/>
    </source>
</evidence>
<evidence type="ECO:0000313" key="8">
    <source>
        <dbReference type="EMBL" id="AET69371.1"/>
    </source>
</evidence>
<organism evidence="8 9">
    <name type="scientific">Desulfosporosinus orientis (strain ATCC 19365 / DSM 765 / NCIMB 8382 / VKM B-1628 / Singapore I)</name>
    <name type="common">Desulfotomaculum orientis</name>
    <dbReference type="NCBI Taxonomy" id="768706"/>
    <lineage>
        <taxon>Bacteria</taxon>
        <taxon>Bacillati</taxon>
        <taxon>Bacillota</taxon>
        <taxon>Clostridia</taxon>
        <taxon>Eubacteriales</taxon>
        <taxon>Desulfitobacteriaceae</taxon>
        <taxon>Desulfosporosinus</taxon>
    </lineage>
</organism>
<evidence type="ECO:0000313" key="9">
    <source>
        <dbReference type="Proteomes" id="UP000006346"/>
    </source>
</evidence>
<dbReference type="GO" id="GO:0022857">
    <property type="term" value="F:transmembrane transporter activity"/>
    <property type="evidence" value="ECO:0007669"/>
    <property type="project" value="InterPro"/>
</dbReference>
<evidence type="ECO:0000259" key="7">
    <source>
        <dbReference type="PROSITE" id="PS50850"/>
    </source>
</evidence>
<feature type="transmembrane region" description="Helical" evidence="6">
    <location>
        <begin position="345"/>
        <end position="364"/>
    </location>
</feature>
<evidence type="ECO:0000256" key="2">
    <source>
        <dbReference type="ARBA" id="ARBA00022448"/>
    </source>
</evidence>
<dbReference type="SUPFAM" id="SSF103473">
    <property type="entry name" value="MFS general substrate transporter"/>
    <property type="match status" value="1"/>
</dbReference>
<dbReference type="HOGENOM" id="CLU_001265_10_13_9"/>
<evidence type="ECO:0000256" key="5">
    <source>
        <dbReference type="ARBA" id="ARBA00023136"/>
    </source>
</evidence>
<dbReference type="PROSITE" id="PS50850">
    <property type="entry name" value="MFS"/>
    <property type="match status" value="1"/>
</dbReference>
<dbReference type="InterPro" id="IPR052714">
    <property type="entry name" value="MFS_Exporter"/>
</dbReference>
<dbReference type="Proteomes" id="UP000006346">
    <property type="component" value="Chromosome"/>
</dbReference>
<dbReference type="GO" id="GO:0005886">
    <property type="term" value="C:plasma membrane"/>
    <property type="evidence" value="ECO:0007669"/>
    <property type="project" value="UniProtKB-SubCell"/>
</dbReference>
<feature type="transmembrane region" description="Helical" evidence="6">
    <location>
        <begin position="370"/>
        <end position="389"/>
    </location>
</feature>
<dbReference type="Pfam" id="PF07690">
    <property type="entry name" value="MFS_1"/>
    <property type="match status" value="1"/>
</dbReference>
<dbReference type="STRING" id="768706.Desor_3926"/>
<evidence type="ECO:0000256" key="6">
    <source>
        <dbReference type="SAM" id="Phobius"/>
    </source>
</evidence>
<feature type="transmembrane region" description="Helical" evidence="6">
    <location>
        <begin position="111"/>
        <end position="133"/>
    </location>
</feature>
<dbReference type="InterPro" id="IPR020846">
    <property type="entry name" value="MFS_dom"/>
</dbReference>
<name>G7WBX4_DESOD</name>
<keyword evidence="5 6" id="KW-0472">Membrane</keyword>
<dbReference type="Gene3D" id="1.20.1250.20">
    <property type="entry name" value="MFS general substrate transporter like domains"/>
    <property type="match status" value="1"/>
</dbReference>
<dbReference type="PANTHER" id="PTHR23531:SF2">
    <property type="entry name" value="PERMEASE"/>
    <property type="match status" value="1"/>
</dbReference>
<feature type="transmembrane region" description="Helical" evidence="6">
    <location>
        <begin position="86"/>
        <end position="105"/>
    </location>
</feature>
<proteinExistence type="predicted"/>